<dbReference type="InterPro" id="IPR003593">
    <property type="entry name" value="AAA+_ATPase"/>
</dbReference>
<dbReference type="PROSITE" id="PS50893">
    <property type="entry name" value="ABC_TRANSPORTER_2"/>
    <property type="match status" value="1"/>
</dbReference>
<dbReference type="HOGENOM" id="CLU_000604_1_1_0"/>
<keyword evidence="1" id="KW-0813">Transport</keyword>
<gene>
    <name evidence="5" type="ordered locus">Taci_1601</name>
</gene>
<proteinExistence type="predicted"/>
<dbReference type="AlphaFoldDB" id="D1B731"/>
<dbReference type="InterPro" id="IPR003439">
    <property type="entry name" value="ABC_transporter-like_ATP-bd"/>
</dbReference>
<keyword evidence="3" id="KW-0067">ATP-binding</keyword>
<dbReference type="EnsemblBacteria" id="ACZ19822">
    <property type="protein sequence ID" value="ACZ19822"/>
    <property type="gene ID" value="Taci_1601"/>
</dbReference>
<dbReference type="InterPro" id="IPR008995">
    <property type="entry name" value="Mo/tungstate-bd_C_term_dom"/>
</dbReference>
<dbReference type="EMBL" id="CP001818">
    <property type="protein sequence ID" value="ACZ19822.1"/>
    <property type="molecule type" value="Genomic_DNA"/>
</dbReference>
<dbReference type="InterPro" id="IPR017871">
    <property type="entry name" value="ABC_transporter-like_CS"/>
</dbReference>
<reference evidence="5 6" key="1">
    <citation type="journal article" date="2009" name="Stand. Genomic Sci.">
        <title>Complete genome sequence of Thermanaerovibrio acidaminovorans type strain (Su883).</title>
        <authorList>
            <person name="Chovatia M."/>
            <person name="Sikorski J."/>
            <person name="Schroder M."/>
            <person name="Lapidus A."/>
            <person name="Nolan M."/>
            <person name="Tice H."/>
            <person name="Glavina Del Rio T."/>
            <person name="Copeland A."/>
            <person name="Cheng J.F."/>
            <person name="Lucas S."/>
            <person name="Chen F."/>
            <person name="Bruce D."/>
            <person name="Goodwin L."/>
            <person name="Pitluck S."/>
            <person name="Ivanova N."/>
            <person name="Mavromatis K."/>
            <person name="Ovchinnikova G."/>
            <person name="Pati A."/>
            <person name="Chen A."/>
            <person name="Palaniappan K."/>
            <person name="Land M."/>
            <person name="Hauser L."/>
            <person name="Chang Y.J."/>
            <person name="Jeffries C.D."/>
            <person name="Chain P."/>
            <person name="Saunders E."/>
            <person name="Detter J.C."/>
            <person name="Brettin T."/>
            <person name="Rohde M."/>
            <person name="Goker M."/>
            <person name="Spring S."/>
            <person name="Bristow J."/>
            <person name="Markowitz V."/>
            <person name="Hugenholtz P."/>
            <person name="Kyrpides N.C."/>
            <person name="Klenk H.P."/>
            <person name="Eisen J.A."/>
        </authorList>
    </citation>
    <scope>NUCLEOTIDE SEQUENCE [LARGE SCALE GENOMIC DNA]</scope>
    <source>
        <strain evidence="6">ATCC 49978 / DSM 6589 / Su883</strain>
    </source>
</reference>
<dbReference type="GO" id="GO:0016887">
    <property type="term" value="F:ATP hydrolysis activity"/>
    <property type="evidence" value="ECO:0007669"/>
    <property type="project" value="InterPro"/>
</dbReference>
<dbReference type="SUPFAM" id="SSF52540">
    <property type="entry name" value="P-loop containing nucleoside triphosphate hydrolases"/>
    <property type="match status" value="1"/>
</dbReference>
<name>D1B731_THEAS</name>
<accession>D1B731</accession>
<dbReference type="InterPro" id="IPR027417">
    <property type="entry name" value="P-loop_NTPase"/>
</dbReference>
<dbReference type="eggNOG" id="COG3842">
    <property type="taxonomic scope" value="Bacteria"/>
</dbReference>
<evidence type="ECO:0000313" key="5">
    <source>
        <dbReference type="EMBL" id="ACZ19822.1"/>
    </source>
</evidence>
<organism evidence="5 6">
    <name type="scientific">Thermanaerovibrio acidaminovorans (strain ATCC 49978 / DSM 6589 / Su883)</name>
    <name type="common">Selenomonas acidaminovorans</name>
    <dbReference type="NCBI Taxonomy" id="525903"/>
    <lineage>
        <taxon>Bacteria</taxon>
        <taxon>Thermotogati</taxon>
        <taxon>Synergistota</taxon>
        <taxon>Synergistia</taxon>
        <taxon>Synergistales</taxon>
        <taxon>Synergistaceae</taxon>
        <taxon>Thermanaerovibrio</taxon>
    </lineage>
</organism>
<keyword evidence="2" id="KW-0547">Nucleotide-binding</keyword>
<sequence>MRSFAEVRLAHQIGGMDFQAEFSMDREVGVLFGPSGSGKTTILRTLAGLLRPRDVFIRLGERILADSRRGVWVPPHRRRVSLCFQSLALFPHMTVLENVAFGARYGGTLDSVARWVELVRLKGLEDRYPHQLSGGQRQRVALARAMASEPDMLLLDEPFSALDGPLRRSLRRELKAIQRGSGIPVIYVTHHMDDLCALGDVVFVVDQGRIKETFRIEEMLDPSRTASVYGALGWGNLVEGDLERREDGWHLLCAWGALYLGDREELRGGRVVAFISPEAVKPIHPDLPVDSRIVRNVFRGVVEEVLPMPSFVRLEVRSERHWQVDVPRSSSLLGEFVEGVDWAFAVPPDRIEVACGEC</sequence>
<evidence type="ECO:0000256" key="1">
    <source>
        <dbReference type="ARBA" id="ARBA00022448"/>
    </source>
</evidence>
<dbReference type="PANTHER" id="PTHR42781">
    <property type="entry name" value="SPERMIDINE/PUTRESCINE IMPORT ATP-BINDING PROTEIN POTA"/>
    <property type="match status" value="1"/>
</dbReference>
<dbReference type="InterPro" id="IPR050093">
    <property type="entry name" value="ABC_SmlMolc_Importer"/>
</dbReference>
<feature type="domain" description="ABC transporter" evidence="4">
    <location>
        <begin position="1"/>
        <end position="232"/>
    </location>
</feature>
<dbReference type="GO" id="GO:0005524">
    <property type="term" value="F:ATP binding"/>
    <property type="evidence" value="ECO:0007669"/>
    <property type="project" value="UniProtKB-KW"/>
</dbReference>
<dbReference type="SUPFAM" id="SSF50331">
    <property type="entry name" value="MOP-like"/>
    <property type="match status" value="1"/>
</dbReference>
<evidence type="ECO:0000256" key="2">
    <source>
        <dbReference type="ARBA" id="ARBA00022741"/>
    </source>
</evidence>
<dbReference type="SMART" id="SM00382">
    <property type="entry name" value="AAA"/>
    <property type="match status" value="1"/>
</dbReference>
<dbReference type="Pfam" id="PF00005">
    <property type="entry name" value="ABC_tran"/>
    <property type="match status" value="1"/>
</dbReference>
<keyword evidence="6" id="KW-1185">Reference proteome</keyword>
<dbReference type="RefSeq" id="WP_012870331.1">
    <property type="nucleotide sequence ID" value="NC_013522.1"/>
</dbReference>
<evidence type="ECO:0000259" key="4">
    <source>
        <dbReference type="PROSITE" id="PS50893"/>
    </source>
</evidence>
<evidence type="ECO:0000256" key="3">
    <source>
        <dbReference type="ARBA" id="ARBA00022840"/>
    </source>
</evidence>
<dbReference type="Gene3D" id="3.40.50.300">
    <property type="entry name" value="P-loop containing nucleotide triphosphate hydrolases"/>
    <property type="match status" value="1"/>
</dbReference>
<dbReference type="OrthoDB" id="9802264at2"/>
<dbReference type="Proteomes" id="UP000002030">
    <property type="component" value="Chromosome"/>
</dbReference>
<dbReference type="STRING" id="525903.Taci_1601"/>
<dbReference type="KEGG" id="tai:Taci_1601"/>
<protein>
    <submittedName>
        <fullName evidence="5">ABC transporter related protein</fullName>
    </submittedName>
</protein>
<evidence type="ECO:0000313" key="6">
    <source>
        <dbReference type="Proteomes" id="UP000002030"/>
    </source>
</evidence>
<dbReference type="PANTHER" id="PTHR42781:SF4">
    <property type="entry name" value="SPERMIDINE_PUTRESCINE IMPORT ATP-BINDING PROTEIN POTA"/>
    <property type="match status" value="1"/>
</dbReference>
<dbReference type="PATRIC" id="fig|525903.6.peg.1597"/>
<dbReference type="PROSITE" id="PS00211">
    <property type="entry name" value="ABC_TRANSPORTER_1"/>
    <property type="match status" value="1"/>
</dbReference>